<dbReference type="FunFam" id="3.30.70.360:FF:000004">
    <property type="entry name" value="Peptidase M20 domain-containing protein 2"/>
    <property type="match status" value="1"/>
</dbReference>
<reference evidence="2" key="1">
    <citation type="submission" date="2018-05" db="EMBL/GenBank/DDBJ databases">
        <authorList>
            <person name="Lanie J.A."/>
            <person name="Ng W.-L."/>
            <person name="Kazmierczak K.M."/>
            <person name="Andrzejewski T.M."/>
            <person name="Davidsen T.M."/>
            <person name="Wayne K.J."/>
            <person name="Tettelin H."/>
            <person name="Glass J.I."/>
            <person name="Rusch D."/>
            <person name="Podicherti R."/>
            <person name="Tsui H.-C.T."/>
            <person name="Winkler M.E."/>
        </authorList>
    </citation>
    <scope>NUCLEOTIDE SEQUENCE</scope>
</reference>
<dbReference type="InterPro" id="IPR017439">
    <property type="entry name" value="Amidohydrolase"/>
</dbReference>
<dbReference type="GO" id="GO:0016805">
    <property type="term" value="F:dipeptidase activity"/>
    <property type="evidence" value="ECO:0007669"/>
    <property type="project" value="TreeGrafter"/>
</dbReference>
<gene>
    <name evidence="2" type="ORF">METZ01_LOCUS310223</name>
</gene>
<evidence type="ECO:0000313" key="2">
    <source>
        <dbReference type="EMBL" id="SVC57369.1"/>
    </source>
</evidence>
<dbReference type="GO" id="GO:0005737">
    <property type="term" value="C:cytoplasm"/>
    <property type="evidence" value="ECO:0007669"/>
    <property type="project" value="TreeGrafter"/>
</dbReference>
<dbReference type="Gene3D" id="3.40.630.10">
    <property type="entry name" value="Zn peptidases"/>
    <property type="match status" value="1"/>
</dbReference>
<evidence type="ECO:0000259" key="1">
    <source>
        <dbReference type="Pfam" id="PF07687"/>
    </source>
</evidence>
<feature type="non-terminal residue" evidence="2">
    <location>
        <position position="302"/>
    </location>
</feature>
<dbReference type="EMBL" id="UINC01098666">
    <property type="protein sequence ID" value="SVC57369.1"/>
    <property type="molecule type" value="Genomic_DNA"/>
</dbReference>
<dbReference type="SUPFAM" id="SSF53187">
    <property type="entry name" value="Zn-dependent exopeptidases"/>
    <property type="match status" value="1"/>
</dbReference>
<dbReference type="Pfam" id="PF07687">
    <property type="entry name" value="M20_dimer"/>
    <property type="match status" value="1"/>
</dbReference>
<name>A0A382N878_9ZZZZ</name>
<proteinExistence type="predicted"/>
<dbReference type="Gene3D" id="3.30.70.360">
    <property type="match status" value="1"/>
</dbReference>
<sequence>MPPEQAGSNSSITETATKAIDAAREELVGIALDIHAHPELNYEEFHAAKLLSDTLEAHDFAVERGIGGVETAFRATLEGGAGDGPTVAVLAEYDALPEIGHGCGHNLIAMAAMGAGFGVQANLANLPGRLVVIGTPAEEGGGGKIRLLDAGVFKDVDVCLSSHPSSNRTFIPENIPMGESWSLAMVGYRYIFHGKAAHAAAAPEEGINALNAVIQLFNGIDAMRQHLREDTRIHGIITDGGLAPNVVPELAAANFMLRCRDRNYLSDVIVGKVMKIAEGAALMSGATLEIEPYYPFYENVLP</sequence>
<dbReference type="AlphaFoldDB" id="A0A382N878"/>
<feature type="domain" description="Peptidase M20 dimerisation" evidence="1">
    <location>
        <begin position="186"/>
        <end position="277"/>
    </location>
</feature>
<dbReference type="Pfam" id="PF01546">
    <property type="entry name" value="Peptidase_M20"/>
    <property type="match status" value="1"/>
</dbReference>
<organism evidence="2">
    <name type="scientific">marine metagenome</name>
    <dbReference type="NCBI Taxonomy" id="408172"/>
    <lineage>
        <taxon>unclassified sequences</taxon>
        <taxon>metagenomes</taxon>
        <taxon>ecological metagenomes</taxon>
    </lineage>
</organism>
<dbReference type="InterPro" id="IPR052030">
    <property type="entry name" value="Peptidase_M20/M20A_hydrolases"/>
</dbReference>
<dbReference type="InterPro" id="IPR011650">
    <property type="entry name" value="Peptidase_M20_dimer"/>
</dbReference>
<dbReference type="NCBIfam" id="TIGR01891">
    <property type="entry name" value="amidohydrolases"/>
    <property type="match status" value="1"/>
</dbReference>
<protein>
    <recommendedName>
        <fullName evidence="1">Peptidase M20 dimerisation domain-containing protein</fullName>
    </recommendedName>
</protein>
<dbReference type="InterPro" id="IPR002933">
    <property type="entry name" value="Peptidase_M20"/>
</dbReference>
<dbReference type="PANTHER" id="PTHR30575">
    <property type="entry name" value="PEPTIDASE M20"/>
    <property type="match status" value="1"/>
</dbReference>
<dbReference type="GO" id="GO:0071713">
    <property type="term" value="F:para-aminobenzoyl-glutamate hydrolase activity"/>
    <property type="evidence" value="ECO:0007669"/>
    <property type="project" value="TreeGrafter"/>
</dbReference>
<accession>A0A382N878</accession>
<dbReference type="PANTHER" id="PTHR30575:SF0">
    <property type="entry name" value="XAA-ARG DIPEPTIDASE"/>
    <property type="match status" value="1"/>
</dbReference>
<dbReference type="GO" id="GO:0046657">
    <property type="term" value="P:folic acid catabolic process"/>
    <property type="evidence" value="ECO:0007669"/>
    <property type="project" value="TreeGrafter"/>
</dbReference>